<dbReference type="Gene3D" id="3.30.457.10">
    <property type="entry name" value="Copper amine oxidase-like, N-terminal domain"/>
    <property type="match status" value="1"/>
</dbReference>
<dbReference type="PANTHER" id="PTHR32256">
    <property type="match status" value="1"/>
</dbReference>
<dbReference type="Gene3D" id="2.130.10.10">
    <property type="entry name" value="YVTN repeat-like/Quinoprotein amine dehydrogenase"/>
    <property type="match status" value="1"/>
</dbReference>
<evidence type="ECO:0000256" key="1">
    <source>
        <dbReference type="SAM" id="SignalP"/>
    </source>
</evidence>
<evidence type="ECO:0000313" key="5">
    <source>
        <dbReference type="Proteomes" id="UP001198242"/>
    </source>
</evidence>
<dbReference type="AlphaFoldDB" id="A0AAE3DX93"/>
<dbReference type="Proteomes" id="UP001198242">
    <property type="component" value="Unassembled WGS sequence"/>
</dbReference>
<feature type="signal peptide" evidence="1">
    <location>
        <begin position="1"/>
        <end position="22"/>
    </location>
</feature>
<name>A0AAE3DX93_9FIRM</name>
<dbReference type="Pfam" id="PF07833">
    <property type="entry name" value="Cu_amine_oxidN1"/>
    <property type="match status" value="1"/>
</dbReference>
<dbReference type="SUPFAM" id="SSF55383">
    <property type="entry name" value="Copper amine oxidase, domain N"/>
    <property type="match status" value="1"/>
</dbReference>
<keyword evidence="1" id="KW-0732">Signal</keyword>
<accession>A0AAE3DX93</accession>
<dbReference type="Pfam" id="PF16472">
    <property type="entry name" value="DUF5050"/>
    <property type="match status" value="1"/>
</dbReference>
<evidence type="ECO:0000259" key="2">
    <source>
        <dbReference type="Pfam" id="PF07833"/>
    </source>
</evidence>
<dbReference type="InterPro" id="IPR053369">
    <property type="entry name" value="SrfA-induced_signal"/>
</dbReference>
<reference evidence="4 5" key="1">
    <citation type="submission" date="2021-10" db="EMBL/GenBank/DDBJ databases">
        <title>Anaerobic single-cell dispensing facilitates the cultivation of human gut bacteria.</title>
        <authorList>
            <person name="Afrizal A."/>
        </authorList>
    </citation>
    <scope>NUCLEOTIDE SEQUENCE [LARGE SCALE GENOMIC DNA]</scope>
    <source>
        <strain evidence="4 5">CLA-AA-H232</strain>
    </source>
</reference>
<sequence>MKKLIALLISGIIMLPCVNALANDVIEVYIDGEKLECDVNPKNIDERVLVPMRAIFEAFGANVSWDNNGRTVWAERNGEFICVPVDNQIMSTGVYNSDGSAIWVDQIQLDVPAKIIDDRTYVPVRAVSETLGATVGWDGENNRVVIDSRINESGTVYYASDSDYQKLYSVDKNSANRQKLSDNSVCELEMYDNNVYYLSKNDRHLYRANDISGEEELINKTVNKIAVDDGWIYYQESDGGKKSGILYRMNIDSGDVERLTDNSVRYPKKYKDYIYFNLDNDNIMYGITLDGTSLVKLSMGDNDVKLYPFNCFYYGDYLFVENGVWYGNLMRISRDGSEVKTLNQINSLICKKQTPTDKILFVNQDNGKDIYCMNIDGTDQHLVVKGDASWINIELIAQWGDTIYYKNPFREEVYRVNLDGSDNNYVCYADDVKTADGRLITSYNGLYIGSLDASDLTCIYDKAVKKFDVENDKIYFVDKKSGKLYTSDFSGNVNVVTNESVGEWVSN</sequence>
<comment type="caution">
    <text evidence="4">The sequence shown here is derived from an EMBL/GenBank/DDBJ whole genome shotgun (WGS) entry which is preliminary data.</text>
</comment>
<dbReference type="InterPro" id="IPR036582">
    <property type="entry name" value="Mao_N_sf"/>
</dbReference>
<dbReference type="SUPFAM" id="SSF69304">
    <property type="entry name" value="Tricorn protease N-terminal domain"/>
    <property type="match status" value="1"/>
</dbReference>
<protein>
    <submittedName>
        <fullName evidence="4">DUF5050 domain-containing protein</fullName>
    </submittedName>
</protein>
<keyword evidence="5" id="KW-1185">Reference proteome</keyword>
<gene>
    <name evidence="4" type="ORF">LKE05_01680</name>
</gene>
<organism evidence="4 5">
    <name type="scientific">Hominilimicola fabiformis</name>
    <dbReference type="NCBI Taxonomy" id="2885356"/>
    <lineage>
        <taxon>Bacteria</taxon>
        <taxon>Bacillati</taxon>
        <taxon>Bacillota</taxon>
        <taxon>Clostridia</taxon>
        <taxon>Eubacteriales</taxon>
        <taxon>Oscillospiraceae</taxon>
        <taxon>Hominilimicola</taxon>
    </lineage>
</organism>
<evidence type="ECO:0000313" key="4">
    <source>
        <dbReference type="EMBL" id="MCC2209505.1"/>
    </source>
</evidence>
<dbReference type="InterPro" id="IPR015943">
    <property type="entry name" value="WD40/YVTN_repeat-like_dom_sf"/>
</dbReference>
<feature type="domain" description="Copper amine oxidase-like N-terminal" evidence="2">
    <location>
        <begin position="30"/>
        <end position="146"/>
    </location>
</feature>
<evidence type="ECO:0000259" key="3">
    <source>
        <dbReference type="Pfam" id="PF16472"/>
    </source>
</evidence>
<proteinExistence type="predicted"/>
<dbReference type="PANTHER" id="PTHR32256:SF17">
    <property type="entry name" value="EGF-LIKE DOMAIN-CONTAINING PROTEIN"/>
    <property type="match status" value="1"/>
</dbReference>
<feature type="domain" description="Prolow-density lipoprotein receptor-related protein 1-like beta-propeller" evidence="3">
    <location>
        <begin position="151"/>
        <end position="393"/>
    </location>
</feature>
<dbReference type="RefSeq" id="WP_308455729.1">
    <property type="nucleotide sequence ID" value="NZ_JAJEQM010000002.1"/>
</dbReference>
<dbReference type="EMBL" id="JAJEQM010000002">
    <property type="protein sequence ID" value="MCC2209505.1"/>
    <property type="molecule type" value="Genomic_DNA"/>
</dbReference>
<feature type="chain" id="PRO_5042212240" evidence="1">
    <location>
        <begin position="23"/>
        <end position="507"/>
    </location>
</feature>
<dbReference type="InterPro" id="IPR012854">
    <property type="entry name" value="Cu_amine_oxidase-like_N"/>
</dbReference>
<dbReference type="InterPro" id="IPR032485">
    <property type="entry name" value="LRP1-like_beta_prop"/>
</dbReference>